<dbReference type="InterPro" id="IPR036521">
    <property type="entry name" value="SRP19-like_sf"/>
</dbReference>
<dbReference type="Proteomes" id="UP000603056">
    <property type="component" value="Unassembled WGS sequence"/>
</dbReference>
<comment type="subcellular location">
    <subcellularLocation>
        <location evidence="1 5">Cytoplasm</location>
    </subcellularLocation>
</comment>
<gene>
    <name evidence="5" type="primary">srp19</name>
    <name evidence="6" type="ORF">FFODKBPE_00325</name>
</gene>
<dbReference type="EMBL" id="CAJHIP010000009">
    <property type="protein sequence ID" value="CAD6492517.1"/>
    <property type="molecule type" value="Genomic_DNA"/>
</dbReference>
<evidence type="ECO:0000313" key="6">
    <source>
        <dbReference type="EMBL" id="CAD6492517.1"/>
    </source>
</evidence>
<accession>A0A811TDB9</accession>
<name>A0A811TDB9_9EURY</name>
<keyword evidence="2 5" id="KW-0963">Cytoplasm</keyword>
<reference evidence="6" key="1">
    <citation type="submission" date="2020-10" db="EMBL/GenBank/DDBJ databases">
        <authorList>
            <person name="Hahn C.J."/>
            <person name="Laso-Perez R."/>
            <person name="Vulcano F."/>
            <person name="Vaziourakis K.-M."/>
            <person name="Stokke R."/>
            <person name="Steen I.H."/>
            <person name="Teske A."/>
            <person name="Boetius A."/>
            <person name="Liebeke M."/>
            <person name="Amann R."/>
            <person name="Knittel K."/>
        </authorList>
    </citation>
    <scope>NUCLEOTIDE SEQUENCE</scope>
    <source>
        <strain evidence="6">Gfbio:e3339647-f889-4370-9287-4fb5cb688e4c:AG394J04_GoMArc1</strain>
    </source>
</reference>
<evidence type="ECO:0000256" key="5">
    <source>
        <dbReference type="HAMAP-Rule" id="MF_00305"/>
    </source>
</evidence>
<protein>
    <recommendedName>
        <fullName evidence="5">Signal recognition particle 19 kDa protein</fullName>
        <shortName evidence="5">SRP19</shortName>
    </recommendedName>
</protein>
<comment type="caution">
    <text evidence="6">The sequence shown here is derived from an EMBL/GenBank/DDBJ whole genome shotgun (WGS) entry which is preliminary data.</text>
</comment>
<evidence type="ECO:0000256" key="4">
    <source>
        <dbReference type="ARBA" id="ARBA00023274"/>
    </source>
</evidence>
<dbReference type="NCBIfam" id="NF001973">
    <property type="entry name" value="PRK00754.1"/>
    <property type="match status" value="1"/>
</dbReference>
<evidence type="ECO:0000256" key="3">
    <source>
        <dbReference type="ARBA" id="ARBA00023135"/>
    </source>
</evidence>
<comment type="subunit">
    <text evidence="5">Part of the signal recognition particle protein translocation system, which is composed of SRP and FtsY. Archaeal SRP consists of a 7S RNA molecule of 300 nucleotides and two protein subunits: SRP54 and SRP19.</text>
</comment>
<dbReference type="InterPro" id="IPR002778">
    <property type="entry name" value="Signal_recog_particle_SRP19"/>
</dbReference>
<comment type="function">
    <text evidence="5">Involved in targeting and insertion of nascent membrane proteins into the cytoplasmic membrane. Binds directly to 7S RNA and mediates binding of the 54 kDa subunit of the SRP.</text>
</comment>
<evidence type="ECO:0000313" key="7">
    <source>
        <dbReference type="Proteomes" id="UP000603056"/>
    </source>
</evidence>
<evidence type="ECO:0000256" key="1">
    <source>
        <dbReference type="ARBA" id="ARBA00004496"/>
    </source>
</evidence>
<dbReference type="PANTHER" id="PTHR17453">
    <property type="entry name" value="SIGNAL RECOGNITION PARTICLE 19 KD PROTEIN"/>
    <property type="match status" value="1"/>
</dbReference>
<dbReference type="InterPro" id="IPR022938">
    <property type="entry name" value="SRP19_arc-type"/>
</dbReference>
<dbReference type="HAMAP" id="MF_00305">
    <property type="entry name" value="SRP19"/>
    <property type="match status" value="1"/>
</dbReference>
<comment type="similarity">
    <text evidence="5">Belongs to the SRP19 family.</text>
</comment>
<proteinExistence type="inferred from homology"/>
<dbReference type="GO" id="GO:0048500">
    <property type="term" value="C:signal recognition particle"/>
    <property type="evidence" value="ECO:0007669"/>
    <property type="project" value="UniProtKB-UniRule"/>
</dbReference>
<keyword evidence="4 5" id="KW-0687">Ribonucleoprotein</keyword>
<dbReference type="GO" id="GO:0008312">
    <property type="term" value="F:7S RNA binding"/>
    <property type="evidence" value="ECO:0007669"/>
    <property type="project" value="UniProtKB-UniRule"/>
</dbReference>
<dbReference type="GO" id="GO:0006617">
    <property type="term" value="P:SRP-dependent cotranslational protein targeting to membrane, signal sequence recognition"/>
    <property type="evidence" value="ECO:0007669"/>
    <property type="project" value="TreeGrafter"/>
</dbReference>
<dbReference type="AlphaFoldDB" id="A0A811TDB9"/>
<sequence length="99" mass="11285">MYDTMLRKKDKLVIWPVYLDTTKSRGEGRLAPKKHSVKEPALKEIQTAASELGLNPVVEADKAYPKSWWNVSGRVLIDRKAPKSKIIQQIGKIIKKNRS</sequence>
<dbReference type="SUPFAM" id="SSF69695">
    <property type="entry name" value="SRP19"/>
    <property type="match status" value="1"/>
</dbReference>
<dbReference type="PANTHER" id="PTHR17453:SF0">
    <property type="entry name" value="SIGNAL RECOGNITION PARTICLE 19 KDA PROTEIN"/>
    <property type="match status" value="1"/>
</dbReference>
<dbReference type="Pfam" id="PF01922">
    <property type="entry name" value="SRP19"/>
    <property type="match status" value="1"/>
</dbReference>
<evidence type="ECO:0000256" key="2">
    <source>
        <dbReference type="ARBA" id="ARBA00022490"/>
    </source>
</evidence>
<dbReference type="Gene3D" id="3.30.56.30">
    <property type="entry name" value="Signal recognition particle, SRP19-like subunit"/>
    <property type="match status" value="1"/>
</dbReference>
<keyword evidence="3 5" id="KW-0733">Signal recognition particle</keyword>
<organism evidence="6 7">
    <name type="scientific">Candidatus Argoarchaeum ethanivorans</name>
    <dbReference type="NCBI Taxonomy" id="2608793"/>
    <lineage>
        <taxon>Archaea</taxon>
        <taxon>Methanobacteriati</taxon>
        <taxon>Methanobacteriota</taxon>
        <taxon>Stenosarchaea group</taxon>
        <taxon>Methanomicrobia</taxon>
        <taxon>Methanosarcinales</taxon>
        <taxon>Methanosarcinales incertae sedis</taxon>
        <taxon>GOM Arc I cluster</taxon>
        <taxon>Candidatus Argoarchaeum</taxon>
    </lineage>
</organism>
<keyword evidence="5" id="KW-0694">RNA-binding</keyword>